<comment type="caution">
    <text evidence="2">The sequence shown here is derived from an EMBL/GenBank/DDBJ whole genome shotgun (WGS) entry which is preliminary data.</text>
</comment>
<dbReference type="Proteomes" id="UP001231370">
    <property type="component" value="Unassembled WGS sequence"/>
</dbReference>
<evidence type="ECO:0000313" key="2">
    <source>
        <dbReference type="EMBL" id="MDJ1180703.1"/>
    </source>
</evidence>
<dbReference type="InterPro" id="IPR019267">
    <property type="entry name" value="CRISPR-assoc_Cas6_C"/>
</dbReference>
<proteinExistence type="predicted"/>
<reference evidence="2 3" key="1">
    <citation type="submission" date="2023-01" db="EMBL/GenBank/DDBJ databases">
        <title>Novel diversity within Roseofilum (Cyanobacteria; Desertifilaceae) from marine benthic mats with descriptions of four novel species.</title>
        <authorList>
            <person name="Wang Y."/>
            <person name="Berthold D.E."/>
            <person name="Hu J."/>
            <person name="Lefler F.W."/>
            <person name="Laughinghouse H.D. IV."/>
        </authorList>
    </citation>
    <scope>NUCLEOTIDE SEQUENCE [LARGE SCALE GENOMIC DNA]</scope>
    <source>
        <strain evidence="2 3">BLCC-M91</strain>
    </source>
</reference>
<keyword evidence="3" id="KW-1185">Reference proteome</keyword>
<feature type="domain" description="CRISPR-associated protein Cas6 C-terminal" evidence="1">
    <location>
        <begin position="132"/>
        <end position="247"/>
    </location>
</feature>
<sequence length="255" mass="28905">MLIRSNWTLTVDRPMTLPRNYGLELVKILHKRINLEMGQEKIPTTTCTGLLGKCTTSQNFITFQPGEFYQLYLTGLEENRSKAIASLDLSPSLEFLGTTFNAIDRNNRISSYEALYHARVAAEPEPVREFQLEFLTPTAFSQQGIQLPLPVPTLMFRSWLERWNEFAPVYLGGQELVGYFDSAIALKRHKIHSQRYPLNQGYVNGFVGKVTLQVLARTDPLLANVAHLLLEYAQFSGTGMKTRLGMGCIDWVQAN</sequence>
<dbReference type="Gene3D" id="3.30.70.1900">
    <property type="match status" value="1"/>
</dbReference>
<name>A0ABT7BNE5_9CYAN</name>
<evidence type="ECO:0000259" key="1">
    <source>
        <dbReference type="Pfam" id="PF10040"/>
    </source>
</evidence>
<dbReference type="RefSeq" id="WP_283764004.1">
    <property type="nucleotide sequence ID" value="NZ_JAQPOK010000136.1"/>
</dbReference>
<dbReference type="CDD" id="cd21141">
    <property type="entry name" value="Cas6_III-like"/>
    <property type="match status" value="1"/>
</dbReference>
<organism evidence="2 3">
    <name type="scientific">Roseofilum halophilum BLCC-M91</name>
    <dbReference type="NCBI Taxonomy" id="3022259"/>
    <lineage>
        <taxon>Bacteria</taxon>
        <taxon>Bacillati</taxon>
        <taxon>Cyanobacteriota</taxon>
        <taxon>Cyanophyceae</taxon>
        <taxon>Desertifilales</taxon>
        <taxon>Desertifilaceae</taxon>
        <taxon>Roseofilum</taxon>
        <taxon>Roseofilum halophilum</taxon>
    </lineage>
</organism>
<gene>
    <name evidence="2" type="primary">cas6</name>
    <name evidence="2" type="ORF">PJF56_17730</name>
</gene>
<accession>A0ABT7BNE5</accession>
<dbReference type="Pfam" id="PF10040">
    <property type="entry name" value="CRISPR_Cas6"/>
    <property type="match status" value="1"/>
</dbReference>
<dbReference type="EMBL" id="JAQPOK010000136">
    <property type="protein sequence ID" value="MDJ1180703.1"/>
    <property type="molecule type" value="Genomic_DNA"/>
</dbReference>
<evidence type="ECO:0000313" key="3">
    <source>
        <dbReference type="Proteomes" id="UP001231370"/>
    </source>
</evidence>
<protein>
    <submittedName>
        <fullName evidence="2">CRISPR system precrRNA processing endoribonuclease RAMP protein Cas6</fullName>
    </submittedName>
</protein>